<name>A0A5C8KP10_9GAMM</name>
<feature type="compositionally biased region" description="Basic residues" evidence="1">
    <location>
        <begin position="221"/>
        <end position="234"/>
    </location>
</feature>
<protein>
    <submittedName>
        <fullName evidence="2">Selenium-dependent hydroxylase accessory protein YqeC</fullName>
    </submittedName>
</protein>
<feature type="region of interest" description="Disordered" evidence="1">
    <location>
        <begin position="307"/>
        <end position="332"/>
    </location>
</feature>
<reference evidence="2 3" key="1">
    <citation type="submission" date="2019-08" db="EMBL/GenBank/DDBJ databases">
        <authorList>
            <person name="Karlyshev A.V."/>
        </authorList>
    </citation>
    <scope>NUCLEOTIDE SEQUENCE [LARGE SCALE GENOMIC DNA]</scope>
    <source>
        <strain evidence="2 3">Alg18-2.2</strain>
    </source>
</reference>
<dbReference type="Proteomes" id="UP000321248">
    <property type="component" value="Unassembled WGS sequence"/>
</dbReference>
<comment type="caution">
    <text evidence="2">The sequence shown here is derived from an EMBL/GenBank/DDBJ whole genome shotgun (WGS) entry which is preliminary data.</text>
</comment>
<gene>
    <name evidence="2" type="primary">yqeC</name>
    <name evidence="2" type="ORF">FU658_08985</name>
</gene>
<organism evidence="2 3">
    <name type="scientific">Alkalisalibacterium limincola</name>
    <dbReference type="NCBI Taxonomy" id="2699169"/>
    <lineage>
        <taxon>Bacteria</taxon>
        <taxon>Pseudomonadati</taxon>
        <taxon>Pseudomonadota</taxon>
        <taxon>Gammaproteobacteria</taxon>
        <taxon>Lysobacterales</taxon>
        <taxon>Lysobacteraceae</taxon>
        <taxon>Alkalisalibacterium</taxon>
    </lineage>
</organism>
<dbReference type="OrthoDB" id="368187at2"/>
<dbReference type="InterPro" id="IPR017587">
    <property type="entry name" value="YqeC"/>
</dbReference>
<evidence type="ECO:0000313" key="2">
    <source>
        <dbReference type="EMBL" id="TXK62388.1"/>
    </source>
</evidence>
<proteinExistence type="predicted"/>
<dbReference type="Pfam" id="PF19842">
    <property type="entry name" value="YqeC"/>
    <property type="match status" value="1"/>
</dbReference>
<feature type="region of interest" description="Disordered" evidence="1">
    <location>
        <begin position="36"/>
        <end position="265"/>
    </location>
</feature>
<dbReference type="AlphaFoldDB" id="A0A5C8KP10"/>
<dbReference type="EMBL" id="VRTS01000005">
    <property type="protein sequence ID" value="TXK62388.1"/>
    <property type="molecule type" value="Genomic_DNA"/>
</dbReference>
<feature type="region of interest" description="Disordered" evidence="1">
    <location>
        <begin position="346"/>
        <end position="373"/>
    </location>
</feature>
<dbReference type="NCBIfam" id="TIGR03172">
    <property type="entry name" value="selenium cofactor biosynthesis protein YqeC"/>
    <property type="match status" value="1"/>
</dbReference>
<sequence>MISQGTRCPGVIIPPGLILSSNRWPPRDRVKTPLATDALRSGGPSHAGCHESSHHRPAGRHRQGPVPLREPRRPPALGAHRLRPAGPRSAAGMARPPRPGARLRRDRPPGLGKPRACEHRRRAQLVAVAGRATARRHPPWPAPQTRLVDRPGPGIEARPPLRRRRSGRTVRQRRPGPQLAGRGRPERASDTKPVGTGPRRFLGAQRAVRPRPSRPPVRGGVGRRRLRQRRRRHAVVALEPGRGRTEPAAGRARRRPQHPPVVAPSGAARQALPAVLFRRVPQRRRRSALDRHQRRPAQWLRLRAQRRTGRPRQRLRGADRKPGFAHGLRWSPSRVPQPRCRWTLGSPRRGAAPGPLPRHRVARSAGLRRHRRGPGLLPRHFRWPALCQPRRRRPLAGAGLVPAAGARGVGLPCRGGGAMKLFQALGIEGGIVCAVGAGGKKSLLHALAATHDPARGRLAMTATARCTPPPQGLFDDTLAAEGDALRQALAHGRGARVFYAGPQHKPGRHEGIDPRSVPGLHEQHGFALTLVKADGARMRWIKAPAEGEPALVPDCDLVVPVLSLRALGRPLDDKSAHRPERVAALTGLGLDEAITEQAFSALLAHDEGSLHGTAGLRVVPLLNMVDDEATLGSAMAIAQEALSRSDRFDRVVLARLRDPADPRVWVCGR</sequence>
<feature type="compositionally biased region" description="Low complexity" evidence="1">
    <location>
        <begin position="84"/>
        <end position="95"/>
    </location>
</feature>
<feature type="compositionally biased region" description="Basic residues" evidence="1">
    <location>
        <begin position="357"/>
        <end position="373"/>
    </location>
</feature>
<accession>A0A5C8KP10</accession>
<evidence type="ECO:0000256" key="1">
    <source>
        <dbReference type="SAM" id="MobiDB-lite"/>
    </source>
</evidence>
<feature type="compositionally biased region" description="Basic residues" evidence="1">
    <location>
        <begin position="160"/>
        <end position="174"/>
    </location>
</feature>
<evidence type="ECO:0000313" key="3">
    <source>
        <dbReference type="Proteomes" id="UP000321248"/>
    </source>
</evidence>
<keyword evidence="3" id="KW-1185">Reference proteome</keyword>